<dbReference type="RefSeq" id="WP_021056796.1">
    <property type="nucleotide sequence ID" value="NZ_KE356561.1"/>
</dbReference>
<dbReference type="AlphaFoldDB" id="U1NJC5"/>
<accession>U1NJC5</accession>
<organism evidence="1 2">
    <name type="scientific">Haloquadratum walsbyi J07HQW2</name>
    <dbReference type="NCBI Taxonomy" id="1238425"/>
    <lineage>
        <taxon>Archaea</taxon>
        <taxon>Methanobacteriati</taxon>
        <taxon>Methanobacteriota</taxon>
        <taxon>Stenosarchaea group</taxon>
        <taxon>Halobacteria</taxon>
        <taxon>Halobacteriales</taxon>
        <taxon>Haloferacaceae</taxon>
        <taxon>Haloquadratum</taxon>
    </lineage>
</organism>
<gene>
    <name evidence="1" type="ORF">J07HQW2_03821</name>
</gene>
<dbReference type="Proteomes" id="UP000030710">
    <property type="component" value="Unassembled WGS sequence"/>
</dbReference>
<dbReference type="HOGENOM" id="CLU_2392831_0_0_2"/>
<evidence type="ECO:0000313" key="2">
    <source>
        <dbReference type="Proteomes" id="UP000030710"/>
    </source>
</evidence>
<reference evidence="1 2" key="1">
    <citation type="journal article" date="2013" name="PLoS ONE">
        <title>Assembly-driven community genomics of a hypersaline microbial ecosystem.</title>
        <authorList>
            <person name="Podell S."/>
            <person name="Ugalde J.A."/>
            <person name="Narasingarao P."/>
            <person name="Banfield J.F."/>
            <person name="Heidelberg K.B."/>
            <person name="Allen E.E."/>
        </authorList>
    </citation>
    <scope>NUCLEOTIDE SEQUENCE [LARGE SCALE GENOMIC DNA]</scope>
    <source>
        <strain evidence="2">J07HQW2</strain>
    </source>
</reference>
<dbReference type="eggNOG" id="arCOG00586">
    <property type="taxonomic scope" value="Archaea"/>
</dbReference>
<name>U1NJC5_9EURY</name>
<dbReference type="STRING" id="1238425.J07HQW2_03821"/>
<evidence type="ECO:0000313" key="1">
    <source>
        <dbReference type="EMBL" id="ERG97335.1"/>
    </source>
</evidence>
<protein>
    <submittedName>
        <fullName evidence="1">Uncharacterized protein</fullName>
    </submittedName>
</protein>
<dbReference type="EMBL" id="KE356561">
    <property type="protein sequence ID" value="ERG97335.1"/>
    <property type="molecule type" value="Genomic_DNA"/>
</dbReference>
<proteinExistence type="predicted"/>
<sequence>MNISSIGAILNEVPTNESASRSVQTWFNDTFGSENVFELDDRAVVEHAIKHRTSLFEYDPDDAGYPWRGMRVLWVTCVTRTIRLLNMWRLHYE</sequence>